<protein>
    <recommendedName>
        <fullName evidence="3">Transcriptional regulator TetR C-terminal Firmicutes type domain-containing protein</fullName>
    </recommendedName>
</protein>
<sequence>MVEHRVREIKTVMEAAARLEAPADQLMHIIDGAIDNVYERPHVFRFYLHLQTQPEEDLALAKYSRMLNREMAEQFQVQTRMFERLGAVQPQVRSLYFSSTLQGIMLMISTYPEHYPVSDIKKQLIREFCKAD</sequence>
<evidence type="ECO:0000313" key="1">
    <source>
        <dbReference type="EMBL" id="GIO66411.1"/>
    </source>
</evidence>
<accession>A0ABQ4LT18</accession>
<dbReference type="RefSeq" id="WP_212948402.1">
    <property type="nucleotide sequence ID" value="NZ_BORW01000004.1"/>
</dbReference>
<name>A0ABQ4LT18_9BACL</name>
<reference evidence="1 2" key="1">
    <citation type="submission" date="2021-03" db="EMBL/GenBank/DDBJ databases">
        <title>Antimicrobial resistance genes in bacteria isolated from Japanese honey, and their potential for conferring macrolide and lincosamide resistance in the American foulbrood pathogen Paenibacillus larvae.</title>
        <authorList>
            <person name="Okamoto M."/>
            <person name="Kumagai M."/>
            <person name="Kanamori H."/>
            <person name="Takamatsu D."/>
        </authorList>
    </citation>
    <scope>NUCLEOTIDE SEQUENCE [LARGE SCALE GENOMIC DNA]</scope>
    <source>
        <strain evidence="1 2">J21TS3</strain>
    </source>
</reference>
<proteinExistence type="predicted"/>
<comment type="caution">
    <text evidence="1">The sequence shown here is derived from an EMBL/GenBank/DDBJ whole genome shotgun (WGS) entry which is preliminary data.</text>
</comment>
<evidence type="ECO:0008006" key="3">
    <source>
        <dbReference type="Google" id="ProtNLM"/>
    </source>
</evidence>
<dbReference type="EMBL" id="BORW01000004">
    <property type="protein sequence ID" value="GIO66411.1"/>
    <property type="molecule type" value="Genomic_DNA"/>
</dbReference>
<gene>
    <name evidence="1" type="ORF">J21TS3_12320</name>
</gene>
<organism evidence="1 2">
    <name type="scientific">Paenibacillus cookii</name>
    <dbReference type="NCBI Taxonomy" id="157839"/>
    <lineage>
        <taxon>Bacteria</taxon>
        <taxon>Bacillati</taxon>
        <taxon>Bacillota</taxon>
        <taxon>Bacilli</taxon>
        <taxon>Bacillales</taxon>
        <taxon>Paenibacillaceae</taxon>
        <taxon>Paenibacillus</taxon>
    </lineage>
</organism>
<keyword evidence="2" id="KW-1185">Reference proteome</keyword>
<evidence type="ECO:0000313" key="2">
    <source>
        <dbReference type="Proteomes" id="UP000680638"/>
    </source>
</evidence>
<dbReference type="Gene3D" id="1.10.357.10">
    <property type="entry name" value="Tetracycline Repressor, domain 2"/>
    <property type="match status" value="1"/>
</dbReference>
<dbReference type="Proteomes" id="UP000680638">
    <property type="component" value="Unassembled WGS sequence"/>
</dbReference>